<protein>
    <submittedName>
        <fullName evidence="1">Uncharacterized protein</fullName>
    </submittedName>
</protein>
<dbReference type="AlphaFoldDB" id="A0A2U2DFJ6"/>
<proteinExistence type="predicted"/>
<reference evidence="1 2" key="1">
    <citation type="submission" date="2018-05" db="EMBL/GenBank/DDBJ databases">
        <title>The draft genome of strain NS-104.</title>
        <authorList>
            <person name="Hang P."/>
            <person name="Jiang J."/>
        </authorList>
    </citation>
    <scope>NUCLEOTIDE SEQUENCE [LARGE SCALE GENOMIC DNA]</scope>
    <source>
        <strain evidence="1 2">NS-104</strain>
    </source>
</reference>
<dbReference type="InterPro" id="IPR012340">
    <property type="entry name" value="NA-bd_OB-fold"/>
</dbReference>
<evidence type="ECO:0000313" key="2">
    <source>
        <dbReference type="Proteomes" id="UP000245252"/>
    </source>
</evidence>
<dbReference type="SUPFAM" id="SSF50249">
    <property type="entry name" value="Nucleic acid-binding proteins"/>
    <property type="match status" value="1"/>
</dbReference>
<sequence length="99" mass="11255">MVKSAALFEEIDKKAPQTFRPVANRENLFIKRIPTQSGYVQSISGHMFFVRSGAYPREIFAHKSSIVEGEFEDMSVGTNLRFTIRFNRKGPVATSIEIE</sequence>
<evidence type="ECO:0000313" key="1">
    <source>
        <dbReference type="EMBL" id="PWE52060.1"/>
    </source>
</evidence>
<dbReference type="EMBL" id="QFBC01000041">
    <property type="protein sequence ID" value="PWE52060.1"/>
    <property type="molecule type" value="Genomic_DNA"/>
</dbReference>
<name>A0A2U2DFJ6_9HYPH</name>
<dbReference type="Proteomes" id="UP000245252">
    <property type="component" value="Unassembled WGS sequence"/>
</dbReference>
<dbReference type="Gene3D" id="2.40.50.140">
    <property type="entry name" value="Nucleic acid-binding proteins"/>
    <property type="match status" value="1"/>
</dbReference>
<gene>
    <name evidence="1" type="ORF">DEM27_33125</name>
</gene>
<accession>A0A2U2DFJ6</accession>
<comment type="caution">
    <text evidence="1">The sequence shown here is derived from an EMBL/GenBank/DDBJ whole genome shotgun (WGS) entry which is preliminary data.</text>
</comment>
<keyword evidence="2" id="KW-1185">Reference proteome</keyword>
<organism evidence="1 2">
    <name type="scientific">Metarhizobium album</name>
    <dbReference type="NCBI Taxonomy" id="2182425"/>
    <lineage>
        <taxon>Bacteria</taxon>
        <taxon>Pseudomonadati</taxon>
        <taxon>Pseudomonadota</taxon>
        <taxon>Alphaproteobacteria</taxon>
        <taxon>Hyphomicrobiales</taxon>
        <taxon>Rhizobiaceae</taxon>
        <taxon>Metarhizobium</taxon>
    </lineage>
</organism>